<evidence type="ECO:0000313" key="3">
    <source>
        <dbReference type="Proteomes" id="UP001078443"/>
    </source>
</evidence>
<reference evidence="2" key="1">
    <citation type="submission" date="2022-12" db="EMBL/GenBank/DDBJ databases">
        <authorList>
            <person name="Wang J."/>
        </authorList>
    </citation>
    <scope>NUCLEOTIDE SEQUENCE</scope>
    <source>
        <strain evidence="2">HY-45-18</strain>
    </source>
</reference>
<dbReference type="Pfam" id="PF01966">
    <property type="entry name" value="HD"/>
    <property type="match status" value="1"/>
</dbReference>
<dbReference type="NCBIfam" id="TIGR00277">
    <property type="entry name" value="HDIG"/>
    <property type="match status" value="1"/>
</dbReference>
<comment type="caution">
    <text evidence="2">The sequence shown here is derived from an EMBL/GenBank/DDBJ whole genome shotgun (WGS) entry which is preliminary data.</text>
</comment>
<evidence type="ECO:0000259" key="1">
    <source>
        <dbReference type="Pfam" id="PF01966"/>
    </source>
</evidence>
<dbReference type="EMBL" id="JAPQER010000013">
    <property type="protein sequence ID" value="MCY6485845.1"/>
    <property type="molecule type" value="Genomic_DNA"/>
</dbReference>
<dbReference type="Proteomes" id="UP001078443">
    <property type="component" value="Unassembled WGS sequence"/>
</dbReference>
<dbReference type="Gene3D" id="1.10.3210.10">
    <property type="entry name" value="Hypothetical protein af1432"/>
    <property type="match status" value="1"/>
</dbReference>
<protein>
    <submittedName>
        <fullName evidence="2">HDIG domain-containing protein</fullName>
    </submittedName>
</protein>
<name>A0ABT4D6N1_9CLOT</name>
<keyword evidence="3" id="KW-1185">Reference proteome</keyword>
<sequence>MLIYRIKQFYWALNSKINVQDKQFLKMYLSEEEINIFSKLAVDEQKHSIRTAKAVENIYLQHNINKKYMLIKAALLHDIGKIDSELNYIYKALIVLLDKCSRRKIKQFMNIKVVDCYYNHGEKGYFILKKHGYDERFLYLVKNHHNNDIIGDKELDILKYCDDHS</sequence>
<evidence type="ECO:0000313" key="2">
    <source>
        <dbReference type="EMBL" id="MCY6485845.1"/>
    </source>
</evidence>
<organism evidence="2 3">
    <name type="scientific">Clostridium aestuarii</name>
    <dbReference type="NCBI Taxonomy" id="338193"/>
    <lineage>
        <taxon>Bacteria</taxon>
        <taxon>Bacillati</taxon>
        <taxon>Bacillota</taxon>
        <taxon>Clostridia</taxon>
        <taxon>Eubacteriales</taxon>
        <taxon>Clostridiaceae</taxon>
        <taxon>Clostridium</taxon>
    </lineage>
</organism>
<feature type="domain" description="HD" evidence="1">
    <location>
        <begin position="46"/>
        <end position="162"/>
    </location>
</feature>
<gene>
    <name evidence="2" type="ORF">OW763_16125</name>
</gene>
<proteinExistence type="predicted"/>
<dbReference type="InterPro" id="IPR006675">
    <property type="entry name" value="HDIG_dom"/>
</dbReference>
<dbReference type="SUPFAM" id="SSF109604">
    <property type="entry name" value="HD-domain/PDEase-like"/>
    <property type="match status" value="1"/>
</dbReference>
<accession>A0ABT4D6N1</accession>
<dbReference type="InterPro" id="IPR006674">
    <property type="entry name" value="HD_domain"/>
</dbReference>